<dbReference type="InterPro" id="IPR004104">
    <property type="entry name" value="Gfo/Idh/MocA-like_OxRdtase_C"/>
</dbReference>
<gene>
    <name evidence="4" type="ORF">OXH18_03040</name>
</gene>
<dbReference type="GO" id="GO:0000166">
    <property type="term" value="F:nucleotide binding"/>
    <property type="evidence" value="ECO:0007669"/>
    <property type="project" value="InterPro"/>
</dbReference>
<accession>A0A9E9C5D1</accession>
<protein>
    <submittedName>
        <fullName evidence="4">Gfo/Idh/MocA family oxidoreductase</fullName>
    </submittedName>
</protein>
<evidence type="ECO:0000313" key="5">
    <source>
        <dbReference type="Proteomes" id="UP001163152"/>
    </source>
</evidence>
<organism evidence="4 5">
    <name type="scientific">Thermocoleostomius sinensis A174</name>
    <dbReference type="NCBI Taxonomy" id="2016057"/>
    <lineage>
        <taxon>Bacteria</taxon>
        <taxon>Bacillati</taxon>
        <taxon>Cyanobacteriota</taxon>
        <taxon>Cyanophyceae</taxon>
        <taxon>Oculatellales</taxon>
        <taxon>Oculatellaceae</taxon>
        <taxon>Thermocoleostomius</taxon>
    </lineage>
</organism>
<keyword evidence="5" id="KW-1185">Reference proteome</keyword>
<evidence type="ECO:0000259" key="2">
    <source>
        <dbReference type="Pfam" id="PF01408"/>
    </source>
</evidence>
<feature type="domain" description="Gfo/Idh/MocA-like oxidoreductase N-terminal" evidence="2">
    <location>
        <begin position="4"/>
        <end position="122"/>
    </location>
</feature>
<comment type="similarity">
    <text evidence="1">Belongs to the Gfo/Idh/MocA family.</text>
</comment>
<dbReference type="AlphaFoldDB" id="A0A9E9C5D1"/>
<dbReference type="Gene3D" id="3.40.50.720">
    <property type="entry name" value="NAD(P)-binding Rossmann-like Domain"/>
    <property type="match status" value="1"/>
</dbReference>
<name>A0A9E9C5D1_9CYAN</name>
<evidence type="ECO:0000256" key="1">
    <source>
        <dbReference type="ARBA" id="ARBA00010928"/>
    </source>
</evidence>
<dbReference type="SUPFAM" id="SSF51735">
    <property type="entry name" value="NAD(P)-binding Rossmann-fold domains"/>
    <property type="match status" value="1"/>
</dbReference>
<dbReference type="EMBL" id="CP113797">
    <property type="protein sequence ID" value="WAL60991.1"/>
    <property type="molecule type" value="Genomic_DNA"/>
</dbReference>
<dbReference type="PANTHER" id="PTHR43377:SF10">
    <property type="entry name" value="BILIVERDIN REDUCTASE"/>
    <property type="match status" value="1"/>
</dbReference>
<dbReference type="KEGG" id="tsin:OXH18_03040"/>
<evidence type="ECO:0000313" key="4">
    <source>
        <dbReference type="EMBL" id="WAL60991.1"/>
    </source>
</evidence>
<dbReference type="InterPro" id="IPR051450">
    <property type="entry name" value="Gfo/Idh/MocA_Oxidoreductases"/>
</dbReference>
<proteinExistence type="inferred from homology"/>
<dbReference type="Pfam" id="PF02894">
    <property type="entry name" value="GFO_IDH_MocA_C"/>
    <property type="match status" value="1"/>
</dbReference>
<reference evidence="4" key="1">
    <citation type="submission" date="2022-12" db="EMBL/GenBank/DDBJ databases">
        <title>Polyphasic identification of a Novel Hot-Spring Cyanobacterium Ocullathermofonsia sinensis gen nov. sp. nov. and Genomic Insights on its Adaptations to the Thermal Habitat.</title>
        <authorList>
            <person name="Daroch M."/>
            <person name="Tang J."/>
            <person name="Jiang Y."/>
        </authorList>
    </citation>
    <scope>NUCLEOTIDE SEQUENCE</scope>
    <source>
        <strain evidence="4">PKUAC-SCTA174</strain>
    </source>
</reference>
<dbReference type="PANTHER" id="PTHR43377">
    <property type="entry name" value="BILIVERDIN REDUCTASE A"/>
    <property type="match status" value="1"/>
</dbReference>
<dbReference type="Proteomes" id="UP001163152">
    <property type="component" value="Chromosome"/>
</dbReference>
<evidence type="ECO:0000259" key="3">
    <source>
        <dbReference type="Pfam" id="PF02894"/>
    </source>
</evidence>
<sequence>MALVRVGLVGTGYAAKRRAEAFQADARSQLVAVAGHTCDKTQAFAQTYAAEASPTWQDLVTRSDIDLVVVANVNREHGRVVRSALQAGKHVVVEYPLTLDVAEAEALVQLADSQAKLLHIEHIELLSGIHQTAKAALPQIGTPFYVRYNSLNSQHPAPKKWTYQSDLFGFPLIGAVSRIHRLVDLFGTVATVNCQSRFWGTNHSESQYTACICTAQLRFVNGLIAEVIYGKGEAIWQSIRSLEIHGEQGGIFVDGDQGTLVQSERTQPLEVGSRRGLFAQDTTMVLDYLDQGTPLYGSIAARLHALHVADAARRSAETQQVIGLESGQVAL</sequence>
<dbReference type="InterPro" id="IPR000683">
    <property type="entry name" value="Gfo/Idh/MocA-like_OxRdtase_N"/>
</dbReference>
<dbReference type="Pfam" id="PF01408">
    <property type="entry name" value="GFO_IDH_MocA"/>
    <property type="match status" value="1"/>
</dbReference>
<feature type="domain" description="Gfo/Idh/MocA-like oxidoreductase C-terminal" evidence="3">
    <location>
        <begin position="139"/>
        <end position="322"/>
    </location>
</feature>
<dbReference type="InterPro" id="IPR036291">
    <property type="entry name" value="NAD(P)-bd_dom_sf"/>
</dbReference>
<dbReference type="Gene3D" id="3.30.360.10">
    <property type="entry name" value="Dihydrodipicolinate Reductase, domain 2"/>
    <property type="match status" value="1"/>
</dbReference>
<dbReference type="RefSeq" id="WP_268610947.1">
    <property type="nucleotide sequence ID" value="NZ_CP113797.1"/>
</dbReference>